<dbReference type="GO" id="GO:0030170">
    <property type="term" value="F:pyridoxal phosphate binding"/>
    <property type="evidence" value="ECO:0007669"/>
    <property type="project" value="InterPro"/>
</dbReference>
<dbReference type="InterPro" id="IPR010107">
    <property type="entry name" value="Glutamate_decarboxylase"/>
</dbReference>
<dbReference type="EMBL" id="LWMT01000294">
    <property type="protein sequence ID" value="KZX09988.1"/>
    <property type="molecule type" value="Genomic_DNA"/>
</dbReference>
<dbReference type="AlphaFoldDB" id="A0A165YXI5"/>
<dbReference type="EC" id="4.1.1.15" evidence="3"/>
<evidence type="ECO:0000256" key="8">
    <source>
        <dbReference type="RuleBase" id="RU000382"/>
    </source>
</evidence>
<dbReference type="PANTHER" id="PTHR43321:SF3">
    <property type="entry name" value="GLUTAMATE DECARBOXYLASE"/>
    <property type="match status" value="1"/>
</dbReference>
<organism evidence="9 10">
    <name type="scientific">Methanobrevibacter filiformis</name>
    <dbReference type="NCBI Taxonomy" id="55758"/>
    <lineage>
        <taxon>Archaea</taxon>
        <taxon>Methanobacteriati</taxon>
        <taxon>Methanobacteriota</taxon>
        <taxon>Methanomada group</taxon>
        <taxon>Methanobacteria</taxon>
        <taxon>Methanobacteriales</taxon>
        <taxon>Methanobacteriaceae</taxon>
        <taxon>Methanobrevibacter</taxon>
    </lineage>
</organism>
<evidence type="ECO:0000256" key="1">
    <source>
        <dbReference type="ARBA" id="ARBA00001933"/>
    </source>
</evidence>
<gene>
    <name evidence="9" type="primary">gadB</name>
    <name evidence="9" type="ORF">MBFIL_19380</name>
</gene>
<dbReference type="PANTHER" id="PTHR43321">
    <property type="entry name" value="GLUTAMATE DECARBOXYLASE"/>
    <property type="match status" value="1"/>
</dbReference>
<evidence type="ECO:0000313" key="10">
    <source>
        <dbReference type="Proteomes" id="UP000077066"/>
    </source>
</evidence>
<evidence type="ECO:0000256" key="2">
    <source>
        <dbReference type="ARBA" id="ARBA00009533"/>
    </source>
</evidence>
<keyword evidence="10" id="KW-1185">Reference proteome</keyword>
<dbReference type="InterPro" id="IPR015424">
    <property type="entry name" value="PyrdxlP-dep_Trfase"/>
</dbReference>
<dbReference type="SUPFAM" id="SSF53383">
    <property type="entry name" value="PLP-dependent transferases"/>
    <property type="match status" value="1"/>
</dbReference>
<proteinExistence type="inferred from homology"/>
<dbReference type="InterPro" id="IPR002129">
    <property type="entry name" value="PyrdxlP-dep_de-COase"/>
</dbReference>
<evidence type="ECO:0000256" key="5">
    <source>
        <dbReference type="ARBA" id="ARBA00023239"/>
    </source>
</evidence>
<dbReference type="PATRIC" id="fig|55758.3.peg.2158"/>
<protein>
    <recommendedName>
        <fullName evidence="3">glutamate decarboxylase</fullName>
        <ecNumber evidence="3">4.1.1.15</ecNumber>
    </recommendedName>
</protein>
<dbReference type="GO" id="GO:0004351">
    <property type="term" value="F:glutamate decarboxylase activity"/>
    <property type="evidence" value="ECO:0007669"/>
    <property type="project" value="UniProtKB-EC"/>
</dbReference>
<sequence>MLSKKIPIDEAEKKGKNTTIYGSRYFSQSVPKFEIPEKGMPSQAAYRLIHDEMNLDGNPNLNLASFVTTWMEEEADKLISENNGKNFVDNDEYPQSEIIQKRTVNMIARLFNVPENYSFIGTSTIGSSEAIMLGLLAHKWTWRKKNEEKGIDIKNKTPNIVMGADVHVVWEKFAKYFDTELRMIPMEENSYVLTADKVKEHVDENTIAIGVVLGTTFTGQIDEIEKINDLLIEIKEDKGWDIPIHVDAASGGFVVPFTSPDFKWDFRLEHVRSINTSGHKYGLVYPGIGWLIFKDKKYLPDDLIFHVNYLGGIIPTFNLNFSKGSSMIIAQYYNLLHLGFEGYSAIMENLMETTRYLAKNLNKTNVFELLDTELNLPIIAIKLKEEFKNKFTVFDISRRLREKGWIIPAYSLPSNVEDTAVLRIVIKENFSRDMAEMLIKHLHDLFKEYNLGFKEKNNKNKHSVVNIF</sequence>
<dbReference type="GO" id="GO:0005829">
    <property type="term" value="C:cytosol"/>
    <property type="evidence" value="ECO:0007669"/>
    <property type="project" value="TreeGrafter"/>
</dbReference>
<dbReference type="Gene3D" id="3.90.1150.160">
    <property type="match status" value="1"/>
</dbReference>
<evidence type="ECO:0000256" key="6">
    <source>
        <dbReference type="ARBA" id="ARBA00048868"/>
    </source>
</evidence>
<dbReference type="Gene3D" id="3.40.640.10">
    <property type="entry name" value="Type I PLP-dependent aspartate aminotransferase-like (Major domain)"/>
    <property type="match status" value="1"/>
</dbReference>
<comment type="catalytic activity">
    <reaction evidence="6">
        <text>L-glutamate + H(+) = 4-aminobutanoate + CO2</text>
        <dbReference type="Rhea" id="RHEA:17785"/>
        <dbReference type="ChEBI" id="CHEBI:15378"/>
        <dbReference type="ChEBI" id="CHEBI:16526"/>
        <dbReference type="ChEBI" id="CHEBI:29985"/>
        <dbReference type="ChEBI" id="CHEBI:59888"/>
        <dbReference type="EC" id="4.1.1.15"/>
    </reaction>
</comment>
<dbReference type="FunFam" id="4.10.280.50:FF:000001">
    <property type="entry name" value="Glutamate decarboxylase"/>
    <property type="match status" value="1"/>
</dbReference>
<evidence type="ECO:0000256" key="3">
    <source>
        <dbReference type="ARBA" id="ARBA00012421"/>
    </source>
</evidence>
<comment type="caution">
    <text evidence="9">The sequence shown here is derived from an EMBL/GenBank/DDBJ whole genome shotgun (WGS) entry which is preliminary data.</text>
</comment>
<evidence type="ECO:0000256" key="4">
    <source>
        <dbReference type="ARBA" id="ARBA00022898"/>
    </source>
</evidence>
<evidence type="ECO:0000313" key="9">
    <source>
        <dbReference type="EMBL" id="KZX09988.1"/>
    </source>
</evidence>
<dbReference type="STRING" id="55758.MBFIL_19380"/>
<dbReference type="Pfam" id="PF00282">
    <property type="entry name" value="Pyridoxal_deC"/>
    <property type="match status" value="1"/>
</dbReference>
<dbReference type="FunFam" id="3.40.640.10:FF:000017">
    <property type="entry name" value="Glutamate decarboxylase"/>
    <property type="match status" value="1"/>
</dbReference>
<evidence type="ECO:0000256" key="7">
    <source>
        <dbReference type="PIRSR" id="PIRSR602129-50"/>
    </source>
</evidence>
<accession>A0A165YXI5</accession>
<dbReference type="Gene3D" id="4.10.280.50">
    <property type="match status" value="1"/>
</dbReference>
<keyword evidence="4 7" id="KW-0663">Pyridoxal phosphate</keyword>
<reference evidence="9 10" key="1">
    <citation type="submission" date="2016-04" db="EMBL/GenBank/DDBJ databases">
        <title>Genome sequence of Methanobrevibacter filiformis DSM 11501.</title>
        <authorList>
            <person name="Poehlein A."/>
            <person name="Seedorf H."/>
            <person name="Daniel R."/>
        </authorList>
    </citation>
    <scope>NUCLEOTIDE SEQUENCE [LARGE SCALE GENOMIC DNA]</scope>
    <source>
        <strain evidence="9 10">DSM 11501</strain>
    </source>
</reference>
<dbReference type="OrthoDB" id="56891at2157"/>
<keyword evidence="5 8" id="KW-0456">Lyase</keyword>
<dbReference type="InterPro" id="IPR015421">
    <property type="entry name" value="PyrdxlP-dep_Trfase_major"/>
</dbReference>
<comment type="cofactor">
    <cofactor evidence="1 7 8">
        <name>pyridoxal 5'-phosphate</name>
        <dbReference type="ChEBI" id="CHEBI:597326"/>
    </cofactor>
</comment>
<dbReference type="GO" id="GO:0006538">
    <property type="term" value="P:L-glutamate catabolic process"/>
    <property type="evidence" value="ECO:0007669"/>
    <property type="project" value="TreeGrafter"/>
</dbReference>
<comment type="similarity">
    <text evidence="2 8">Belongs to the group II decarboxylase family.</text>
</comment>
<dbReference type="NCBIfam" id="TIGR01788">
    <property type="entry name" value="Glu-decarb-GAD"/>
    <property type="match status" value="1"/>
</dbReference>
<dbReference type="RefSeq" id="WP_066974046.1">
    <property type="nucleotide sequence ID" value="NZ_LWMT01000294.1"/>
</dbReference>
<feature type="modified residue" description="N6-(pyridoxal phosphate)lysine" evidence="7">
    <location>
        <position position="280"/>
    </location>
</feature>
<name>A0A165YXI5_9EURY</name>
<dbReference type="Proteomes" id="UP000077066">
    <property type="component" value="Unassembled WGS sequence"/>
</dbReference>